<sequence length="725" mass="81053">MTAQDKVVYLGSQAPGGLLQRVRQLASGRLMALSRHMLDQVDDALFERAERAENNAIQTAFFDAMREVRLQRREIERRMEQELANRHDRPVAPVSNATGDEGELSLVDNEQLEERLAVEGMVSKARARYAHPLGNLVQRINKASARDQYDLDLAPVAPAQVAGAFQIATEILQIDLRARLIIYKLFDRHVMTQLGGLYDELNRLLIDAGVMPEIKPTARTQPSRERRQPTPGGQHAAPHARTSQQLSDGQADALFSTLQQLVAAHKGAESSEWSGTGYESVVNAVELGSVISALSGLQSEAARVSVELDTTAEVWHLDAAALKRQLRHQLPGGGARPLGRVEDDTIDIVSLLFDAILDDPALPDAIKAQIARLQIPVLKVALMDRALFSQKKHPARRLINEMAQAGIGWTDAGQSGGDPLFRRIESTVTYILEQFSDDVGVFERCLDEFRQFLAEERERTRQIEERTRQAAEGKAKVEGAKEHVEQELRRRIGHSQVPPVVGRLLDEAWSKVLFITLLKEGDDSEAWRHHLDTVDRLLWSVQPKGDHAERKRLVSEIPGLLHDLRAGLNAIMFNPVEMTRLFKELEREHIRVLSTPATERREAEPAVVEEAAEPDIESGDKGWVTPELQPFCQKLDEARIGTWFEFEQGSGKPIRAKLSARLANGDRLIFVNRAGFKLADRRRDELASGLKRGRVIMLDDNLLFDKALESVVANLRSLRESQGTS</sequence>
<dbReference type="RefSeq" id="WP_253483442.1">
    <property type="nucleotide sequence ID" value="NZ_JALJXV010000010.1"/>
</dbReference>
<accession>A0AAE3KCB0</accession>
<proteinExistence type="predicted"/>
<comment type="caution">
    <text evidence="2">The sequence shown here is derived from an EMBL/GenBank/DDBJ whole genome shotgun (WGS) entry which is preliminary data.</text>
</comment>
<gene>
    <name evidence="2" type="ORF">J2T57_003841</name>
</gene>
<dbReference type="AlphaFoldDB" id="A0AAE3KCB0"/>
<evidence type="ECO:0000256" key="1">
    <source>
        <dbReference type="SAM" id="MobiDB-lite"/>
    </source>
</evidence>
<name>A0AAE3KCB0_9GAMM</name>
<protein>
    <recommendedName>
        <fullName evidence="4">DUF1631 family protein</fullName>
    </recommendedName>
</protein>
<evidence type="ECO:0008006" key="4">
    <source>
        <dbReference type="Google" id="ProtNLM"/>
    </source>
</evidence>
<feature type="region of interest" description="Disordered" evidence="1">
    <location>
        <begin position="215"/>
        <end position="248"/>
    </location>
</feature>
<reference evidence="2" key="1">
    <citation type="submission" date="2022-03" db="EMBL/GenBank/DDBJ databases">
        <title>Genomic Encyclopedia of Type Strains, Phase III (KMG-III): the genomes of soil and plant-associated and newly described type strains.</title>
        <authorList>
            <person name="Whitman W."/>
        </authorList>
    </citation>
    <scope>NUCLEOTIDE SEQUENCE</scope>
    <source>
        <strain evidence="2">ANL 6-2</strain>
    </source>
</reference>
<dbReference type="Proteomes" id="UP001205843">
    <property type="component" value="Unassembled WGS sequence"/>
</dbReference>
<dbReference type="InterPro" id="IPR012434">
    <property type="entry name" value="DUF1631"/>
</dbReference>
<feature type="region of interest" description="Disordered" evidence="1">
    <location>
        <begin position="81"/>
        <end position="101"/>
    </location>
</feature>
<feature type="compositionally biased region" description="Basic and acidic residues" evidence="1">
    <location>
        <begin position="81"/>
        <end position="90"/>
    </location>
</feature>
<organism evidence="2 3">
    <name type="scientific">Natronocella acetinitrilica</name>
    <dbReference type="NCBI Taxonomy" id="414046"/>
    <lineage>
        <taxon>Bacteria</taxon>
        <taxon>Pseudomonadati</taxon>
        <taxon>Pseudomonadota</taxon>
        <taxon>Gammaproteobacteria</taxon>
        <taxon>Chromatiales</taxon>
        <taxon>Ectothiorhodospiraceae</taxon>
        <taxon>Natronocella</taxon>
    </lineage>
</organism>
<dbReference type="EMBL" id="JALJXV010000010">
    <property type="protein sequence ID" value="MCP1676670.1"/>
    <property type="molecule type" value="Genomic_DNA"/>
</dbReference>
<evidence type="ECO:0000313" key="3">
    <source>
        <dbReference type="Proteomes" id="UP001205843"/>
    </source>
</evidence>
<keyword evidence="3" id="KW-1185">Reference proteome</keyword>
<evidence type="ECO:0000313" key="2">
    <source>
        <dbReference type="EMBL" id="MCP1676670.1"/>
    </source>
</evidence>
<dbReference type="Pfam" id="PF07793">
    <property type="entry name" value="DUF1631"/>
    <property type="match status" value="1"/>
</dbReference>